<sequence>MFHLCLNFDIRSEIGSDETIRELLLMIHNRDVSNPNNLSHIYAGKCLAVLASEPEVRQLLLEAGGVDVFSEWLIDARTEHRKLDAEVAGLCLYAMSLNESAAQRMKKGTLESLLSVFDVSSSAIASDKTQACAVPALINICLGHVRMVKTSQEDASKNFRSSKQ</sequence>
<accession>A0A7S0HLR1</accession>
<name>A0A7S0HLR1_9CRYP</name>
<protein>
    <recommendedName>
        <fullName evidence="2">Armadillo repeat-containing protein 8</fullName>
    </recommendedName>
</protein>
<reference evidence="1" key="1">
    <citation type="submission" date="2021-01" db="EMBL/GenBank/DDBJ databases">
        <authorList>
            <person name="Corre E."/>
            <person name="Pelletier E."/>
            <person name="Niang G."/>
            <person name="Scheremetjew M."/>
            <person name="Finn R."/>
            <person name="Kale V."/>
            <person name="Holt S."/>
            <person name="Cochrane G."/>
            <person name="Meng A."/>
            <person name="Brown T."/>
            <person name="Cohen L."/>
        </authorList>
    </citation>
    <scope>NUCLEOTIDE SEQUENCE</scope>
    <source>
        <strain evidence="1">CCMP325</strain>
    </source>
</reference>
<dbReference type="Gene3D" id="1.25.10.10">
    <property type="entry name" value="Leucine-rich Repeat Variant"/>
    <property type="match status" value="1"/>
</dbReference>
<dbReference type="InterPro" id="IPR011989">
    <property type="entry name" value="ARM-like"/>
</dbReference>
<evidence type="ECO:0008006" key="2">
    <source>
        <dbReference type="Google" id="ProtNLM"/>
    </source>
</evidence>
<dbReference type="SUPFAM" id="SSF48371">
    <property type="entry name" value="ARM repeat"/>
    <property type="match status" value="1"/>
</dbReference>
<dbReference type="AlphaFoldDB" id="A0A7S0HLR1"/>
<dbReference type="EMBL" id="HBEO01015881">
    <property type="protein sequence ID" value="CAD8484742.1"/>
    <property type="molecule type" value="Transcribed_RNA"/>
</dbReference>
<evidence type="ECO:0000313" key="1">
    <source>
        <dbReference type="EMBL" id="CAD8484742.1"/>
    </source>
</evidence>
<organism evidence="1">
    <name type="scientific">Hanusia phi</name>
    <dbReference type="NCBI Taxonomy" id="3032"/>
    <lineage>
        <taxon>Eukaryota</taxon>
        <taxon>Cryptophyceae</taxon>
        <taxon>Pyrenomonadales</taxon>
        <taxon>Geminigeraceae</taxon>
        <taxon>Hanusia</taxon>
    </lineage>
</organism>
<dbReference type="InterPro" id="IPR016024">
    <property type="entry name" value="ARM-type_fold"/>
</dbReference>
<proteinExistence type="predicted"/>
<gene>
    <name evidence="1" type="ORF">HPHI1048_LOCUS10814</name>
</gene>